<dbReference type="InterPro" id="IPR005110">
    <property type="entry name" value="MoeA_linker/N"/>
</dbReference>
<feature type="domain" description="MoaB/Mog" evidence="7">
    <location>
        <begin position="192"/>
        <end position="329"/>
    </location>
</feature>
<keyword evidence="6" id="KW-0479">Metal-binding</keyword>
<evidence type="ECO:0000313" key="8">
    <source>
        <dbReference type="EMBL" id="MCG2577414.1"/>
    </source>
</evidence>
<dbReference type="InterPro" id="IPR008284">
    <property type="entry name" value="MoCF_biosynth_CS"/>
</dbReference>
<keyword evidence="4 6" id="KW-0501">Molybdenum cofactor biosynthesis</keyword>
<dbReference type="Gene3D" id="3.40.980.10">
    <property type="entry name" value="MoaB/Mog-like domain"/>
    <property type="match status" value="1"/>
</dbReference>
<dbReference type="PROSITE" id="PS01079">
    <property type="entry name" value="MOCF_BIOSYNTHESIS_2"/>
    <property type="match status" value="1"/>
</dbReference>
<comment type="cofactor">
    <cofactor evidence="6">
        <name>Mg(2+)</name>
        <dbReference type="ChEBI" id="CHEBI:18420"/>
    </cofactor>
</comment>
<evidence type="ECO:0000256" key="2">
    <source>
        <dbReference type="ARBA" id="ARBA00005046"/>
    </source>
</evidence>
<evidence type="ECO:0000256" key="4">
    <source>
        <dbReference type="ARBA" id="ARBA00023150"/>
    </source>
</evidence>
<dbReference type="InterPro" id="IPR036425">
    <property type="entry name" value="MoaB/Mog-like_dom_sf"/>
</dbReference>
<gene>
    <name evidence="8" type="ORF">LZ012_10460</name>
</gene>
<comment type="function">
    <text evidence="1 6">Catalyzes the insertion of molybdate into adenylated molybdopterin with the concomitant release of AMP.</text>
</comment>
<protein>
    <recommendedName>
        <fullName evidence="6">Molybdopterin molybdenumtransferase</fullName>
        <ecNumber evidence="6">2.10.1.1</ecNumber>
    </recommendedName>
</protein>
<dbReference type="SMART" id="SM00852">
    <property type="entry name" value="MoCF_biosynth"/>
    <property type="match status" value="1"/>
</dbReference>
<dbReference type="NCBIfam" id="TIGR00177">
    <property type="entry name" value="molyb_syn"/>
    <property type="match status" value="1"/>
</dbReference>
<dbReference type="SUPFAM" id="SSF53218">
    <property type="entry name" value="Molybdenum cofactor biosynthesis proteins"/>
    <property type="match status" value="1"/>
</dbReference>
<dbReference type="EC" id="2.10.1.1" evidence="6"/>
<comment type="caution">
    <text evidence="8">The sequence shown here is derived from an EMBL/GenBank/DDBJ whole genome shotgun (WGS) entry which is preliminary data.</text>
</comment>
<dbReference type="Pfam" id="PF00994">
    <property type="entry name" value="MoCF_biosynth"/>
    <property type="match status" value="1"/>
</dbReference>
<dbReference type="Proteomes" id="UP001165384">
    <property type="component" value="Unassembled WGS sequence"/>
</dbReference>
<dbReference type="Pfam" id="PF03454">
    <property type="entry name" value="MoeA_C"/>
    <property type="match status" value="1"/>
</dbReference>
<keyword evidence="9" id="KW-1185">Reference proteome</keyword>
<evidence type="ECO:0000256" key="6">
    <source>
        <dbReference type="RuleBase" id="RU365090"/>
    </source>
</evidence>
<dbReference type="SUPFAM" id="SSF63867">
    <property type="entry name" value="MoeA C-terminal domain-like"/>
    <property type="match status" value="1"/>
</dbReference>
<accession>A0ABS9K2K4</accession>
<dbReference type="SUPFAM" id="SSF63882">
    <property type="entry name" value="MoeA N-terminal region -like"/>
    <property type="match status" value="1"/>
</dbReference>
<dbReference type="NCBIfam" id="NF045515">
    <property type="entry name" value="Glp_gephyrin"/>
    <property type="match status" value="1"/>
</dbReference>
<dbReference type="InterPro" id="IPR036688">
    <property type="entry name" value="MoeA_C_domain_IV_sf"/>
</dbReference>
<keyword evidence="6" id="KW-0460">Magnesium</keyword>
<evidence type="ECO:0000313" key="9">
    <source>
        <dbReference type="Proteomes" id="UP001165384"/>
    </source>
</evidence>
<reference evidence="8" key="1">
    <citation type="submission" date="2022-01" db="EMBL/GenBank/DDBJ databases">
        <authorList>
            <person name="Jo J.-H."/>
            <person name="Im W.-T."/>
        </authorList>
    </citation>
    <scope>NUCLEOTIDE SEQUENCE</scope>
    <source>
        <strain evidence="8">XY25</strain>
    </source>
</reference>
<evidence type="ECO:0000256" key="5">
    <source>
        <dbReference type="ARBA" id="ARBA00047317"/>
    </source>
</evidence>
<dbReference type="Gene3D" id="2.170.190.11">
    <property type="entry name" value="Molybdopterin biosynthesis moea protein, domain 3"/>
    <property type="match status" value="1"/>
</dbReference>
<evidence type="ECO:0000256" key="3">
    <source>
        <dbReference type="ARBA" id="ARBA00010763"/>
    </source>
</evidence>
<comment type="catalytic activity">
    <reaction evidence="5">
        <text>adenylyl-molybdopterin + molybdate = Mo-molybdopterin + AMP + H(+)</text>
        <dbReference type="Rhea" id="RHEA:35047"/>
        <dbReference type="ChEBI" id="CHEBI:15378"/>
        <dbReference type="ChEBI" id="CHEBI:36264"/>
        <dbReference type="ChEBI" id="CHEBI:62727"/>
        <dbReference type="ChEBI" id="CHEBI:71302"/>
        <dbReference type="ChEBI" id="CHEBI:456215"/>
        <dbReference type="EC" id="2.10.1.1"/>
    </reaction>
</comment>
<comment type="similarity">
    <text evidence="3 6">Belongs to the MoeA family.</text>
</comment>
<organism evidence="8 9">
    <name type="scientific">Dechloromonas hankyongensis</name>
    <dbReference type="NCBI Taxonomy" id="2908002"/>
    <lineage>
        <taxon>Bacteria</taxon>
        <taxon>Pseudomonadati</taxon>
        <taxon>Pseudomonadota</taxon>
        <taxon>Betaproteobacteria</taxon>
        <taxon>Rhodocyclales</taxon>
        <taxon>Azonexaceae</taxon>
        <taxon>Dechloromonas</taxon>
    </lineage>
</organism>
<keyword evidence="6" id="KW-0500">Molybdenum</keyword>
<proteinExistence type="inferred from homology"/>
<dbReference type="PANTHER" id="PTHR10192:SF5">
    <property type="entry name" value="GEPHYRIN"/>
    <property type="match status" value="1"/>
</dbReference>
<evidence type="ECO:0000259" key="7">
    <source>
        <dbReference type="SMART" id="SM00852"/>
    </source>
</evidence>
<dbReference type="InterPro" id="IPR005111">
    <property type="entry name" value="MoeA_C_domain_IV"/>
</dbReference>
<dbReference type="InterPro" id="IPR038987">
    <property type="entry name" value="MoeA-like"/>
</dbReference>
<dbReference type="PANTHER" id="PTHR10192">
    <property type="entry name" value="MOLYBDOPTERIN BIOSYNTHESIS PROTEIN"/>
    <property type="match status" value="1"/>
</dbReference>
<sequence>MSDTTSCQSPALDDPSLSADEARQRMLEGITPITQAEKVPVRSALGRILAADVIAPYDVPAHDNSAMDGYAIRYDSLAGDAETALTVVGSAFAGSAFSGQVGAGQAVRIMTGAVLPAGADTVIVQEATRVEGNTVFVPSGQKLRQNTRRAGEDLARNSVALAAGKRIGPAELGLIASLGIAELSVRRRLRVAFFSTGDELASIGSPLAPGQVYDSNRYTLYGLLTRLGADIIDLGVVPDRPEALEAALREAAGMADAIITTGGVSVGEADFVRDILARLGEIRFWKLKIKPGRPMAFGKIGNAWLFGLPGNPVAVMVNYAQFALDALLRLSGVDPLPERPLLSVEAANVIKKQPGRREYLRGAVALVDGRWQVRTMSHQGSGILRSMSEANCLVVLPEACAGVQPGDSVQVQLFDGLY</sequence>
<evidence type="ECO:0000256" key="1">
    <source>
        <dbReference type="ARBA" id="ARBA00002901"/>
    </source>
</evidence>
<dbReference type="InterPro" id="IPR036135">
    <property type="entry name" value="MoeA_linker/N_sf"/>
</dbReference>
<dbReference type="Gene3D" id="3.90.105.10">
    <property type="entry name" value="Molybdopterin biosynthesis moea protein, domain 2"/>
    <property type="match status" value="1"/>
</dbReference>
<keyword evidence="6" id="KW-0808">Transferase</keyword>
<dbReference type="Gene3D" id="2.40.340.10">
    <property type="entry name" value="MoeA, C-terminal, domain IV"/>
    <property type="match status" value="1"/>
</dbReference>
<dbReference type="RefSeq" id="WP_275710470.1">
    <property type="nucleotide sequence ID" value="NZ_JAKLTN010000002.1"/>
</dbReference>
<dbReference type="Pfam" id="PF03453">
    <property type="entry name" value="MoeA_N"/>
    <property type="match status" value="1"/>
</dbReference>
<dbReference type="InterPro" id="IPR001453">
    <property type="entry name" value="MoaB/Mog_dom"/>
</dbReference>
<comment type="pathway">
    <text evidence="2 6">Cofactor biosynthesis; molybdopterin biosynthesis.</text>
</comment>
<dbReference type="CDD" id="cd00887">
    <property type="entry name" value="MoeA"/>
    <property type="match status" value="1"/>
</dbReference>
<name>A0ABS9K2K4_9RHOO</name>
<dbReference type="EMBL" id="JAKLTN010000002">
    <property type="protein sequence ID" value="MCG2577414.1"/>
    <property type="molecule type" value="Genomic_DNA"/>
</dbReference>